<keyword evidence="2" id="KW-0472">Membrane</keyword>
<organism evidence="4 9">
    <name type="scientific">Rhodococcus erythropolis</name>
    <name type="common">Arthrobacter picolinophilus</name>
    <dbReference type="NCBI Taxonomy" id="1833"/>
    <lineage>
        <taxon>Bacteria</taxon>
        <taxon>Bacillati</taxon>
        <taxon>Actinomycetota</taxon>
        <taxon>Actinomycetes</taxon>
        <taxon>Mycobacteriales</taxon>
        <taxon>Nocardiaceae</taxon>
        <taxon>Rhodococcus</taxon>
        <taxon>Rhodococcus erythropolis group</taxon>
    </lineage>
</organism>
<evidence type="ECO:0000313" key="3">
    <source>
        <dbReference type="EMBL" id="KAB2583506.1"/>
    </source>
</evidence>
<keyword evidence="2" id="KW-0812">Transmembrane</keyword>
<reference evidence="5 8" key="2">
    <citation type="submission" date="2020-03" db="EMBL/GenBank/DDBJ databases">
        <title>Screen low temperature-resistant strains for efficient degradation of petroleum hydrocarbons under the low temperature.</title>
        <authorList>
            <person name="Wang Y."/>
            <person name="Chen J."/>
        </authorList>
    </citation>
    <scope>NUCLEOTIDE SEQUENCE [LARGE SCALE GENOMIC DNA]</scope>
    <source>
        <strain evidence="5 8">KB1</strain>
    </source>
</reference>
<dbReference type="Proteomes" id="UP000627573">
    <property type="component" value="Unassembled WGS sequence"/>
</dbReference>
<dbReference type="OMA" id="QDEPRET"/>
<name>A0A0C2WBQ3_RHOER</name>
<reference evidence="3 7" key="1">
    <citation type="journal article" date="2017" name="Poromechanics V (2013)">
        <title>Genomic Characterization of the Arsenic-Tolerant Actinobacterium, &lt;i&gt;Rhodococcus erythropolis&lt;/i&gt; S43.</title>
        <authorList>
            <person name="Retamal-Morales G."/>
            <person name="Mehnert M."/>
            <person name="Schwabe R."/>
            <person name="Tischler D."/>
            <person name="Schloemann M."/>
            <person name="Levican G.J."/>
        </authorList>
    </citation>
    <scope>NUCLEOTIDE SEQUENCE [LARGE SCALE GENOMIC DNA]</scope>
    <source>
        <strain evidence="3 7">S43</strain>
    </source>
</reference>
<dbReference type="EMBL" id="MRBO01000545">
    <property type="protein sequence ID" value="KAB2583506.1"/>
    <property type="molecule type" value="Genomic_DNA"/>
</dbReference>
<proteinExistence type="predicted"/>
<dbReference type="Proteomes" id="UP000325576">
    <property type="component" value="Unassembled WGS sequence"/>
</dbReference>
<dbReference type="Proteomes" id="UP000502345">
    <property type="component" value="Chromosome"/>
</dbReference>
<evidence type="ECO:0000313" key="4">
    <source>
        <dbReference type="EMBL" id="MBH5144784.1"/>
    </source>
</evidence>
<evidence type="ECO:0000256" key="1">
    <source>
        <dbReference type="SAM" id="MobiDB-lite"/>
    </source>
</evidence>
<dbReference type="AlphaFoldDB" id="A0A0C2WBQ3"/>
<feature type="region of interest" description="Disordered" evidence="1">
    <location>
        <begin position="60"/>
        <end position="104"/>
    </location>
</feature>
<sequence>MNALSAEVVLGTTQFLAQTPSNPSGPEFGKSSPVGLLVILALLIGVILLVRSMNRQLKKLPETFEPDHPELDQQADEGTDRGAITAPSPAEPNVSTEKKPKQES</sequence>
<keyword evidence="2" id="KW-1133">Transmembrane helix</keyword>
<dbReference type="KEGG" id="reb:XU06_20080"/>
<evidence type="ECO:0000313" key="9">
    <source>
        <dbReference type="Proteomes" id="UP000627573"/>
    </source>
</evidence>
<reference evidence="4 9" key="3">
    <citation type="submission" date="2020-12" db="EMBL/GenBank/DDBJ databases">
        <title>Draft genome sequence of furan degrading bacterial strain FUR100.</title>
        <authorList>
            <person name="Woiski C."/>
        </authorList>
    </citation>
    <scope>NUCLEOTIDE SEQUENCE [LARGE SCALE GENOMIC DNA]</scope>
    <source>
        <strain evidence="4 9">FUR100</strain>
    </source>
</reference>
<evidence type="ECO:0000313" key="6">
    <source>
        <dbReference type="EMBL" id="WGV47970.1"/>
    </source>
</evidence>
<dbReference type="EMBL" id="CP050124">
    <property type="protein sequence ID" value="QIP41717.1"/>
    <property type="molecule type" value="Genomic_DNA"/>
</dbReference>
<gene>
    <name evidence="3" type="ORF">BS297_20335</name>
    <name evidence="5" type="ORF">G9444_4473</name>
    <name evidence="4" type="ORF">I3517_19475</name>
    <name evidence="6" type="ORF">QIE55_20830</name>
</gene>
<dbReference type="OrthoDB" id="4775389at2"/>
<accession>A0A0C2WBQ3</accession>
<dbReference type="EMBL" id="CP124545">
    <property type="protein sequence ID" value="WGV47970.1"/>
    <property type="molecule type" value="Genomic_DNA"/>
</dbReference>
<evidence type="ECO:0000313" key="5">
    <source>
        <dbReference type="EMBL" id="QIP41717.1"/>
    </source>
</evidence>
<evidence type="ECO:0000313" key="8">
    <source>
        <dbReference type="Proteomes" id="UP000502345"/>
    </source>
</evidence>
<feature type="compositionally biased region" description="Basic and acidic residues" evidence="1">
    <location>
        <begin position="60"/>
        <end position="71"/>
    </location>
</feature>
<dbReference type="Proteomes" id="UP001230933">
    <property type="component" value="Chromosome"/>
</dbReference>
<keyword evidence="9" id="KW-1185">Reference proteome</keyword>
<dbReference type="EMBL" id="JAECSB010000069">
    <property type="protein sequence ID" value="MBH5144784.1"/>
    <property type="molecule type" value="Genomic_DNA"/>
</dbReference>
<dbReference type="STRING" id="1833.XU06_20080"/>
<protein>
    <submittedName>
        <fullName evidence="4">Uncharacterized protein</fullName>
    </submittedName>
</protein>
<evidence type="ECO:0000313" key="7">
    <source>
        <dbReference type="Proteomes" id="UP000325576"/>
    </source>
</evidence>
<dbReference type="RefSeq" id="WP_007726381.1">
    <property type="nucleotide sequence ID" value="NZ_AP018733.1"/>
</dbReference>
<reference evidence="6" key="4">
    <citation type="submission" date="2023-08" db="EMBL/GenBank/DDBJ databases">
        <title>Isolation and Characterization of Rhodococcus erythropolis MGMM8.</title>
        <authorList>
            <person name="Diabankana R.G.C."/>
            <person name="Afordoanyi D.M."/>
            <person name="Validov S.Z."/>
        </authorList>
    </citation>
    <scope>NUCLEOTIDE SEQUENCE</scope>
    <source>
        <strain evidence="6">MGMM8</strain>
    </source>
</reference>
<feature type="transmembrane region" description="Helical" evidence="2">
    <location>
        <begin position="32"/>
        <end position="50"/>
    </location>
</feature>
<dbReference type="GeneID" id="57485853"/>
<evidence type="ECO:0000256" key="2">
    <source>
        <dbReference type="SAM" id="Phobius"/>
    </source>
</evidence>